<reference evidence="3" key="1">
    <citation type="submission" date="2022-11" db="UniProtKB">
        <authorList>
            <consortium name="WormBaseParasite"/>
        </authorList>
    </citation>
    <scope>IDENTIFICATION</scope>
</reference>
<sequence>YGHCTQQFDVNRHLSLESSMSSFVLTMCLQARCTSSKSNCIWLRVHQILVFQRALSHLFLLIFIAALVDISSKITDTFLYGSSLLSSNFARPIRNGDCR</sequence>
<organism evidence="2 3">
    <name type="scientific">Parascaris univalens</name>
    <name type="common">Nematode worm</name>
    <dbReference type="NCBI Taxonomy" id="6257"/>
    <lineage>
        <taxon>Eukaryota</taxon>
        <taxon>Metazoa</taxon>
        <taxon>Ecdysozoa</taxon>
        <taxon>Nematoda</taxon>
        <taxon>Chromadorea</taxon>
        <taxon>Rhabditida</taxon>
        <taxon>Spirurina</taxon>
        <taxon>Ascaridomorpha</taxon>
        <taxon>Ascaridoidea</taxon>
        <taxon>Ascarididae</taxon>
        <taxon>Parascaris</taxon>
    </lineage>
</organism>
<keyword evidence="1" id="KW-1133">Transmembrane helix</keyword>
<dbReference type="Proteomes" id="UP000887569">
    <property type="component" value="Unplaced"/>
</dbReference>
<feature type="transmembrane region" description="Helical" evidence="1">
    <location>
        <begin position="54"/>
        <end position="74"/>
    </location>
</feature>
<keyword evidence="1" id="KW-0472">Membrane</keyword>
<keyword evidence="2" id="KW-1185">Reference proteome</keyword>
<dbReference type="WBParaSite" id="PgR005X_g190_t01">
    <property type="protein sequence ID" value="PgR005X_g190_t01"/>
    <property type="gene ID" value="PgR005X_g190"/>
</dbReference>
<dbReference type="AlphaFoldDB" id="A0A915ADC4"/>
<evidence type="ECO:0000256" key="1">
    <source>
        <dbReference type="SAM" id="Phobius"/>
    </source>
</evidence>
<evidence type="ECO:0000313" key="3">
    <source>
        <dbReference type="WBParaSite" id="PgR005X_g190_t01"/>
    </source>
</evidence>
<accession>A0A915ADC4</accession>
<name>A0A915ADC4_PARUN</name>
<evidence type="ECO:0000313" key="2">
    <source>
        <dbReference type="Proteomes" id="UP000887569"/>
    </source>
</evidence>
<keyword evidence="1" id="KW-0812">Transmembrane</keyword>
<proteinExistence type="predicted"/>
<protein>
    <submittedName>
        <fullName evidence="3">Uncharacterized protein</fullName>
    </submittedName>
</protein>